<comment type="cofactor">
    <cofactor evidence="1">
        <name>Mg(2+)</name>
        <dbReference type="ChEBI" id="CHEBI:18420"/>
    </cofactor>
</comment>
<evidence type="ECO:0000256" key="2">
    <source>
        <dbReference type="ARBA" id="ARBA00006706"/>
    </source>
</evidence>
<dbReference type="InterPro" id="IPR008949">
    <property type="entry name" value="Isoprenoid_synthase_dom_sf"/>
</dbReference>
<evidence type="ECO:0000256" key="1">
    <source>
        <dbReference type="ARBA" id="ARBA00001946"/>
    </source>
</evidence>
<evidence type="ECO:0000313" key="7">
    <source>
        <dbReference type="EMBL" id="OGD08443.1"/>
    </source>
</evidence>
<evidence type="ECO:0000256" key="4">
    <source>
        <dbReference type="ARBA" id="ARBA00022723"/>
    </source>
</evidence>
<evidence type="ECO:0000313" key="8">
    <source>
        <dbReference type="Proteomes" id="UP000176424"/>
    </source>
</evidence>
<dbReference type="Proteomes" id="UP000176424">
    <property type="component" value="Unassembled WGS sequence"/>
</dbReference>
<dbReference type="GO" id="GO:0004659">
    <property type="term" value="F:prenyltransferase activity"/>
    <property type="evidence" value="ECO:0007669"/>
    <property type="project" value="InterPro"/>
</dbReference>
<dbReference type="PANTHER" id="PTHR12001:SF85">
    <property type="entry name" value="SHORT CHAIN ISOPRENYL DIPHOSPHATE SYNTHASE"/>
    <property type="match status" value="1"/>
</dbReference>
<dbReference type="InterPro" id="IPR000092">
    <property type="entry name" value="Polyprenyl_synt"/>
</dbReference>
<sequence>MSSNHPAIPMLAQLKTHIWNEVQPYLKDPSYPAQFMVPAKYQPEADFHWTMSSDYPKRQGKYIRGSLVVLIAEAMGVPAEKAYKTAAAMQISEDWILIHDDFEDNSPTRRGQPALHHIYGDKLAVNAGDALHALMWKILVDNQTLLGESLTIRLIDEFYTMIAHTALGQTVEMKWTQDNRVTDDSDWYFIADSKTGYYSLAGPMRFGGIIGNASETQLKLLTDLGLNLGRCFQLVDDTLDLTGNFAGLKSHSGDDIYEGKRTIPLGHLLRTASKSDSDKIISILAKPREQKTSSEVTWILDQMHQHGSITYAQNLATQYRDAALKIIDTKLTFLKHEPALSNLKTISDFILNRSY</sequence>
<dbReference type="SFLD" id="SFLDS00005">
    <property type="entry name" value="Isoprenoid_Synthase_Type_I"/>
    <property type="match status" value="1"/>
</dbReference>
<dbReference type="PANTHER" id="PTHR12001">
    <property type="entry name" value="GERANYLGERANYL PYROPHOSPHATE SYNTHASE"/>
    <property type="match status" value="1"/>
</dbReference>
<dbReference type="CDD" id="cd00685">
    <property type="entry name" value="Trans_IPPS_HT"/>
    <property type="match status" value="1"/>
</dbReference>
<dbReference type="Pfam" id="PF00348">
    <property type="entry name" value="polyprenyl_synt"/>
    <property type="match status" value="1"/>
</dbReference>
<keyword evidence="4" id="KW-0479">Metal-binding</keyword>
<proteinExistence type="inferred from homology"/>
<dbReference type="GO" id="GO:0046872">
    <property type="term" value="F:metal ion binding"/>
    <property type="evidence" value="ECO:0007669"/>
    <property type="project" value="UniProtKB-KW"/>
</dbReference>
<dbReference type="AlphaFoldDB" id="A0A1F4ZPV8"/>
<dbReference type="PROSITE" id="PS00723">
    <property type="entry name" value="POLYPRENYL_SYNTHASE_1"/>
    <property type="match status" value="1"/>
</dbReference>
<evidence type="ECO:0000256" key="3">
    <source>
        <dbReference type="ARBA" id="ARBA00022679"/>
    </source>
</evidence>
<accession>A0A1F4ZPV8</accession>
<comment type="caution">
    <text evidence="7">The sequence shown here is derived from an EMBL/GenBank/DDBJ whole genome shotgun (WGS) entry which is preliminary data.</text>
</comment>
<protein>
    <recommendedName>
        <fullName evidence="9">Polyprenyl synthetase</fullName>
    </recommendedName>
</protein>
<dbReference type="SUPFAM" id="SSF48576">
    <property type="entry name" value="Terpenoid synthases"/>
    <property type="match status" value="1"/>
</dbReference>
<dbReference type="SFLD" id="SFLDG01017">
    <property type="entry name" value="Polyprenyl_Transferase_Like"/>
    <property type="match status" value="1"/>
</dbReference>
<keyword evidence="5" id="KW-0460">Magnesium</keyword>
<name>A0A1F4ZPV8_9BACT</name>
<evidence type="ECO:0000256" key="6">
    <source>
        <dbReference type="RuleBase" id="RU004466"/>
    </source>
</evidence>
<dbReference type="STRING" id="1797263.A2397_00685"/>
<dbReference type="InterPro" id="IPR033749">
    <property type="entry name" value="Polyprenyl_synt_CS"/>
</dbReference>
<dbReference type="Gene3D" id="1.10.600.10">
    <property type="entry name" value="Farnesyl Diphosphate Synthase"/>
    <property type="match status" value="1"/>
</dbReference>
<evidence type="ECO:0000256" key="5">
    <source>
        <dbReference type="ARBA" id="ARBA00022842"/>
    </source>
</evidence>
<comment type="similarity">
    <text evidence="2 6">Belongs to the FPP/GGPP synthase family.</text>
</comment>
<dbReference type="EMBL" id="MEXR01000057">
    <property type="protein sequence ID" value="OGD08443.1"/>
    <property type="molecule type" value="Genomic_DNA"/>
</dbReference>
<keyword evidence="3 6" id="KW-0808">Transferase</keyword>
<dbReference type="GO" id="GO:0008299">
    <property type="term" value="P:isoprenoid biosynthetic process"/>
    <property type="evidence" value="ECO:0007669"/>
    <property type="project" value="InterPro"/>
</dbReference>
<organism evidence="7 8">
    <name type="scientific">Candidatus Amesbacteria bacterium RIFOXYB1_FULL_44_23</name>
    <dbReference type="NCBI Taxonomy" id="1797263"/>
    <lineage>
        <taxon>Bacteria</taxon>
        <taxon>Candidatus Amesiibacteriota</taxon>
    </lineage>
</organism>
<evidence type="ECO:0008006" key="9">
    <source>
        <dbReference type="Google" id="ProtNLM"/>
    </source>
</evidence>
<reference evidence="7 8" key="1">
    <citation type="journal article" date="2016" name="Nat. Commun.">
        <title>Thousands of microbial genomes shed light on interconnected biogeochemical processes in an aquifer system.</title>
        <authorList>
            <person name="Anantharaman K."/>
            <person name="Brown C.T."/>
            <person name="Hug L.A."/>
            <person name="Sharon I."/>
            <person name="Castelle C.J."/>
            <person name="Probst A.J."/>
            <person name="Thomas B.C."/>
            <person name="Singh A."/>
            <person name="Wilkins M.J."/>
            <person name="Karaoz U."/>
            <person name="Brodie E.L."/>
            <person name="Williams K.H."/>
            <person name="Hubbard S.S."/>
            <person name="Banfield J.F."/>
        </authorList>
    </citation>
    <scope>NUCLEOTIDE SEQUENCE [LARGE SCALE GENOMIC DNA]</scope>
</reference>
<gene>
    <name evidence="7" type="ORF">A2397_00685</name>
</gene>